<dbReference type="Proteomes" id="UP000030742">
    <property type="component" value="Unassembled WGS sequence"/>
</dbReference>
<dbReference type="AlphaFoldDB" id="N6TH12"/>
<protein>
    <submittedName>
        <fullName evidence="1">Uncharacterized protein</fullName>
    </submittedName>
</protein>
<evidence type="ECO:0000313" key="2">
    <source>
        <dbReference type="EMBL" id="ERL95736.1"/>
    </source>
</evidence>
<sequence length="74" mass="8878">MWDETLTTVTPEICKNCIRHTEDQISKWYEREQLFDRQEILPIVINVDDDDILDWPAISADLNIIENLWGWFNV</sequence>
<dbReference type="HOGENOM" id="CLU_2690363_0_0_1"/>
<reference evidence="1 4" key="1">
    <citation type="journal article" date="2013" name="Genome Biol.">
        <title>Draft genome of the mountain pine beetle, Dendroctonus ponderosae Hopkins, a major forest pest.</title>
        <authorList>
            <person name="Keeling C.I."/>
            <person name="Yuen M.M."/>
            <person name="Liao N.Y."/>
            <person name="Docking T.R."/>
            <person name="Chan S.K."/>
            <person name="Taylor G.A."/>
            <person name="Palmquist D.L."/>
            <person name="Jackman S.D."/>
            <person name="Nguyen A."/>
            <person name="Li M."/>
            <person name="Henderson H."/>
            <person name="Janes J.K."/>
            <person name="Zhao Y."/>
            <person name="Pandoh P."/>
            <person name="Moore R."/>
            <person name="Sperling F.A."/>
            <person name="Huber D.P."/>
            <person name="Birol I."/>
            <person name="Jones S.J."/>
            <person name="Bohlmann J."/>
        </authorList>
    </citation>
    <scope>NUCLEOTIDE SEQUENCE</scope>
</reference>
<accession>N6TH12</accession>
<feature type="non-terminal residue" evidence="1">
    <location>
        <position position="1"/>
    </location>
</feature>
<evidence type="ECO:0000313" key="1">
    <source>
        <dbReference type="EMBL" id="ENN77058.1"/>
    </source>
</evidence>
<name>N6TH12_DENPD</name>
<evidence type="ECO:0000313" key="4">
    <source>
        <dbReference type="Proteomes" id="UP000030742"/>
    </source>
</evidence>
<organism evidence="1">
    <name type="scientific">Dendroctonus ponderosae</name>
    <name type="common">Mountain pine beetle</name>
    <dbReference type="NCBI Taxonomy" id="77166"/>
    <lineage>
        <taxon>Eukaryota</taxon>
        <taxon>Metazoa</taxon>
        <taxon>Ecdysozoa</taxon>
        <taxon>Arthropoda</taxon>
        <taxon>Hexapoda</taxon>
        <taxon>Insecta</taxon>
        <taxon>Pterygota</taxon>
        <taxon>Neoptera</taxon>
        <taxon>Endopterygota</taxon>
        <taxon>Coleoptera</taxon>
        <taxon>Polyphaga</taxon>
        <taxon>Cucujiformia</taxon>
        <taxon>Curculionidae</taxon>
        <taxon>Scolytinae</taxon>
        <taxon>Dendroctonus</taxon>
    </lineage>
</organism>
<evidence type="ECO:0000313" key="3">
    <source>
        <dbReference type="EMBL" id="ERL95737.1"/>
    </source>
</evidence>
<dbReference type="EMBL" id="KI207780">
    <property type="protein sequence ID" value="ERL95736.1"/>
    <property type="molecule type" value="Genomic_DNA"/>
</dbReference>
<proteinExistence type="predicted"/>
<gene>
    <name evidence="2" type="ORF">D910_00186</name>
    <name evidence="3" type="ORF">D910_00187</name>
    <name evidence="1" type="ORF">YQE_06393</name>
</gene>
<dbReference type="EMBL" id="KI207781">
    <property type="protein sequence ID" value="ERL95737.1"/>
    <property type="molecule type" value="Genomic_DNA"/>
</dbReference>
<dbReference type="EMBL" id="KB740954">
    <property type="protein sequence ID" value="ENN77058.1"/>
    <property type="molecule type" value="Genomic_DNA"/>
</dbReference>